<sequence>MSGPRPGTAGLVLRRTRSQEIEYSSGVSLSSSIQPVPAPFAAYPPDISAVQQLGQQVQQAVEMQSSRLNDVQQAVGAQQQFTYEQLMTLHQKQQEQQQQQMALNDKLMAELEDQRKHQQLLVEQLMAQKQVAEAHERGLHMAAEESVKHEQQLEEMRRQRSACCHAFSAPPSPATAGVGVPPPSVQVVYGFHEVPKAPTFNGSTKVQMRKFMDQYEAYSRDIASANAQRPGGAKIHQVSLSACIDPLAVERIAFWEIGKPSDELTEEDWRVYFLSAKDCDPVDMGKLDQAMGKLRMDVSIQSPESRVSKLVSDFESNLVKLSMEGFAEAEPKLTVEYLVAAIAPTSVRSRVKDLLKLYEHRGLKKDARLFKAWLSDYMRRYGEFEPLIAKASAGGDKPKETNPQVKRSDKKAKMVAVANVDKVPVSNLTQDKRVGFKCLSPDHNVFKCPKVVDGEAKLLMEKARAVWRELADKPADKIASKPAKAVNVVKCQSVDNWDLAVGCAARVVCVAGRTVTLAASFDSGADQSVVPPKTLAKLRSEGRDIKVVKLSEPVLVKGFTGPAHSVTEEAVLQLRFETEAGPLVLSNVKCWVTDDDLPESVGDILLSRAIMCKLGFDPRSMLRDAASIASEYDMAGATSPSGVVLAIMLARQEMEDDLSMEEQELLPLEMDVCFPDVQADLDEEKTKVQSVLKEKIAEALASGCTAEFALKLEALLERYHNVFRLTLGRDPPVDMPPLKVHLVSGATPFRCKARRYSFPQREFMQQHVKELEAAGFIYRNPNSRWACAPLIVRKPHTKDEFRMTVDLRPVNAQTE</sequence>
<dbReference type="PANTHER" id="PTHR37984:SF5">
    <property type="entry name" value="PROTEIN NYNRIN-LIKE"/>
    <property type="match status" value="1"/>
</dbReference>
<feature type="region of interest" description="Disordered" evidence="2">
    <location>
        <begin position="392"/>
        <end position="411"/>
    </location>
</feature>
<evidence type="ECO:0000313" key="4">
    <source>
        <dbReference type="Proteomes" id="UP000481153"/>
    </source>
</evidence>
<evidence type="ECO:0008006" key="5">
    <source>
        <dbReference type="Google" id="ProtNLM"/>
    </source>
</evidence>
<dbReference type="InterPro" id="IPR043502">
    <property type="entry name" value="DNA/RNA_pol_sf"/>
</dbReference>
<dbReference type="Proteomes" id="UP000481153">
    <property type="component" value="Unassembled WGS sequence"/>
</dbReference>
<keyword evidence="4" id="KW-1185">Reference proteome</keyword>
<dbReference type="SUPFAM" id="SSF56672">
    <property type="entry name" value="DNA/RNA polymerases"/>
    <property type="match status" value="1"/>
</dbReference>
<organism evidence="3 4">
    <name type="scientific">Aphanomyces euteiches</name>
    <dbReference type="NCBI Taxonomy" id="100861"/>
    <lineage>
        <taxon>Eukaryota</taxon>
        <taxon>Sar</taxon>
        <taxon>Stramenopiles</taxon>
        <taxon>Oomycota</taxon>
        <taxon>Saprolegniomycetes</taxon>
        <taxon>Saprolegniales</taxon>
        <taxon>Verrucalvaceae</taxon>
        <taxon>Aphanomyces</taxon>
    </lineage>
</organism>
<dbReference type="VEuPathDB" id="FungiDB:AeMF1_016435"/>
<evidence type="ECO:0000256" key="2">
    <source>
        <dbReference type="SAM" id="MobiDB-lite"/>
    </source>
</evidence>
<comment type="caution">
    <text evidence="3">The sequence shown here is derived from an EMBL/GenBank/DDBJ whole genome shotgun (WGS) entry which is preliminary data.</text>
</comment>
<protein>
    <recommendedName>
        <fullName evidence="5">Peptidase A2 domain-containing protein</fullName>
    </recommendedName>
</protein>
<accession>A0A6G0WFG3</accession>
<reference evidence="3 4" key="1">
    <citation type="submission" date="2019-07" db="EMBL/GenBank/DDBJ databases">
        <title>Genomics analysis of Aphanomyces spp. identifies a new class of oomycete effector associated with host adaptation.</title>
        <authorList>
            <person name="Gaulin E."/>
        </authorList>
    </citation>
    <scope>NUCLEOTIDE SEQUENCE [LARGE SCALE GENOMIC DNA]</scope>
    <source>
        <strain evidence="3 4">ATCC 201684</strain>
    </source>
</reference>
<proteinExistence type="predicted"/>
<evidence type="ECO:0000313" key="3">
    <source>
        <dbReference type="EMBL" id="KAF0726140.1"/>
    </source>
</evidence>
<dbReference type="PANTHER" id="PTHR37984">
    <property type="entry name" value="PROTEIN CBG26694"/>
    <property type="match status" value="1"/>
</dbReference>
<evidence type="ECO:0000256" key="1">
    <source>
        <dbReference type="SAM" id="Coils"/>
    </source>
</evidence>
<dbReference type="EMBL" id="VJMJ01000224">
    <property type="protein sequence ID" value="KAF0726140.1"/>
    <property type="molecule type" value="Genomic_DNA"/>
</dbReference>
<dbReference type="Gene3D" id="3.10.10.10">
    <property type="entry name" value="HIV Type 1 Reverse Transcriptase, subunit A, domain 1"/>
    <property type="match status" value="1"/>
</dbReference>
<gene>
    <name evidence="3" type="ORF">Ae201684_015543</name>
</gene>
<name>A0A6G0WFG3_9STRA</name>
<feature type="coiled-coil region" evidence="1">
    <location>
        <begin position="108"/>
        <end position="159"/>
    </location>
</feature>
<keyword evidence="1" id="KW-0175">Coiled coil</keyword>
<dbReference type="AlphaFoldDB" id="A0A6G0WFG3"/>
<dbReference type="InterPro" id="IPR050951">
    <property type="entry name" value="Retrovirus_Pol_polyprotein"/>
</dbReference>